<dbReference type="OrthoDB" id="3065131at2759"/>
<dbReference type="EMBL" id="QPFP01000001">
    <property type="protein sequence ID" value="TEB39700.1"/>
    <property type="molecule type" value="Genomic_DNA"/>
</dbReference>
<feature type="region of interest" description="Disordered" evidence="1">
    <location>
        <begin position="1"/>
        <end position="28"/>
    </location>
</feature>
<name>A0A4Y7TZV1_COPMI</name>
<accession>A0A4Y7TZV1</accession>
<reference evidence="2 3" key="1">
    <citation type="journal article" date="2019" name="Nat. Ecol. Evol.">
        <title>Megaphylogeny resolves global patterns of mushroom evolution.</title>
        <authorList>
            <person name="Varga T."/>
            <person name="Krizsan K."/>
            <person name="Foldi C."/>
            <person name="Dima B."/>
            <person name="Sanchez-Garcia M."/>
            <person name="Sanchez-Ramirez S."/>
            <person name="Szollosi G.J."/>
            <person name="Szarkandi J.G."/>
            <person name="Papp V."/>
            <person name="Albert L."/>
            <person name="Andreopoulos W."/>
            <person name="Angelini C."/>
            <person name="Antonin V."/>
            <person name="Barry K.W."/>
            <person name="Bougher N.L."/>
            <person name="Buchanan P."/>
            <person name="Buyck B."/>
            <person name="Bense V."/>
            <person name="Catcheside P."/>
            <person name="Chovatia M."/>
            <person name="Cooper J."/>
            <person name="Damon W."/>
            <person name="Desjardin D."/>
            <person name="Finy P."/>
            <person name="Geml J."/>
            <person name="Haridas S."/>
            <person name="Hughes K."/>
            <person name="Justo A."/>
            <person name="Karasinski D."/>
            <person name="Kautmanova I."/>
            <person name="Kiss B."/>
            <person name="Kocsube S."/>
            <person name="Kotiranta H."/>
            <person name="LaButti K.M."/>
            <person name="Lechner B.E."/>
            <person name="Liimatainen K."/>
            <person name="Lipzen A."/>
            <person name="Lukacs Z."/>
            <person name="Mihaltcheva S."/>
            <person name="Morgado L.N."/>
            <person name="Niskanen T."/>
            <person name="Noordeloos M.E."/>
            <person name="Ohm R.A."/>
            <person name="Ortiz-Santana B."/>
            <person name="Ovrebo C."/>
            <person name="Racz N."/>
            <person name="Riley R."/>
            <person name="Savchenko A."/>
            <person name="Shiryaev A."/>
            <person name="Soop K."/>
            <person name="Spirin V."/>
            <person name="Szebenyi C."/>
            <person name="Tomsovsky M."/>
            <person name="Tulloss R.E."/>
            <person name="Uehling J."/>
            <person name="Grigoriev I.V."/>
            <person name="Vagvolgyi C."/>
            <person name="Papp T."/>
            <person name="Martin F.M."/>
            <person name="Miettinen O."/>
            <person name="Hibbett D.S."/>
            <person name="Nagy L.G."/>
        </authorList>
    </citation>
    <scope>NUCLEOTIDE SEQUENCE [LARGE SCALE GENOMIC DNA]</scope>
    <source>
        <strain evidence="2 3">FP101781</strain>
    </source>
</reference>
<keyword evidence="3" id="KW-1185">Reference proteome</keyword>
<protein>
    <submittedName>
        <fullName evidence="2">Uncharacterized protein</fullName>
    </submittedName>
</protein>
<organism evidence="2 3">
    <name type="scientific">Coprinellus micaceus</name>
    <name type="common">Glistening ink-cap mushroom</name>
    <name type="synonym">Coprinus micaceus</name>
    <dbReference type="NCBI Taxonomy" id="71717"/>
    <lineage>
        <taxon>Eukaryota</taxon>
        <taxon>Fungi</taxon>
        <taxon>Dikarya</taxon>
        <taxon>Basidiomycota</taxon>
        <taxon>Agaricomycotina</taxon>
        <taxon>Agaricomycetes</taxon>
        <taxon>Agaricomycetidae</taxon>
        <taxon>Agaricales</taxon>
        <taxon>Agaricineae</taxon>
        <taxon>Psathyrellaceae</taxon>
        <taxon>Coprinellus</taxon>
    </lineage>
</organism>
<dbReference type="AlphaFoldDB" id="A0A4Y7TZV1"/>
<evidence type="ECO:0000313" key="3">
    <source>
        <dbReference type="Proteomes" id="UP000298030"/>
    </source>
</evidence>
<feature type="compositionally biased region" description="Low complexity" evidence="1">
    <location>
        <begin position="70"/>
        <end position="86"/>
    </location>
</feature>
<sequence>MPPYPPRVPEVDAMDRTHPRLASNTTTSDGSYFSTLVKAFTIMCNTPLIEPETQRQPKVVKMKTLHSRESSLSSIGNGSSSNDSSSMVRCPDIGGRPSNMKYPSSIRSRLLGASDPLAMALETLCECCFHAKLTPSLGHNQPTYLPATSHTPPHQALVATFVARPTKMLYFQSVLVVYWTWVVCWTLDHSVRTYTSIVIVGHLLGDIIPRHRPRFIFPLPGADDHLGAHGLLGASQLR</sequence>
<comment type="caution">
    <text evidence="2">The sequence shown here is derived from an EMBL/GenBank/DDBJ whole genome shotgun (WGS) entry which is preliminary data.</text>
</comment>
<evidence type="ECO:0000313" key="2">
    <source>
        <dbReference type="EMBL" id="TEB39700.1"/>
    </source>
</evidence>
<feature type="compositionally biased region" description="Basic and acidic residues" evidence="1">
    <location>
        <begin position="9"/>
        <end position="18"/>
    </location>
</feature>
<gene>
    <name evidence="2" type="ORF">FA13DRAFT_18344</name>
</gene>
<dbReference type="Proteomes" id="UP000298030">
    <property type="component" value="Unassembled WGS sequence"/>
</dbReference>
<feature type="region of interest" description="Disordered" evidence="1">
    <location>
        <begin position="65"/>
        <end position="90"/>
    </location>
</feature>
<evidence type="ECO:0000256" key="1">
    <source>
        <dbReference type="SAM" id="MobiDB-lite"/>
    </source>
</evidence>
<proteinExistence type="predicted"/>